<gene>
    <name evidence="3" type="primary">Necator_chrI.g3384</name>
    <name evidence="3" type="ORF">RB195_007255</name>
</gene>
<dbReference type="Gene3D" id="1.25.40.10">
    <property type="entry name" value="Tetratricopeptide repeat domain"/>
    <property type="match status" value="2"/>
</dbReference>
<evidence type="ECO:0000256" key="1">
    <source>
        <dbReference type="PROSITE-ProRule" id="PRU00339"/>
    </source>
</evidence>
<feature type="repeat" description="TPR" evidence="1">
    <location>
        <begin position="329"/>
        <end position="362"/>
    </location>
</feature>
<dbReference type="PANTHER" id="PTHR44117:SF1">
    <property type="entry name" value="INTRAFLAGELLAR TRANSPORT PROTEIN 88 HOMOLOG"/>
    <property type="match status" value="1"/>
</dbReference>
<evidence type="ECO:0000313" key="3">
    <source>
        <dbReference type="EMBL" id="KAK6730669.1"/>
    </source>
</evidence>
<organism evidence="3 4">
    <name type="scientific">Necator americanus</name>
    <name type="common">Human hookworm</name>
    <dbReference type="NCBI Taxonomy" id="51031"/>
    <lineage>
        <taxon>Eukaryota</taxon>
        <taxon>Metazoa</taxon>
        <taxon>Ecdysozoa</taxon>
        <taxon>Nematoda</taxon>
        <taxon>Chromadorea</taxon>
        <taxon>Rhabditida</taxon>
        <taxon>Rhabditina</taxon>
        <taxon>Rhabditomorpha</taxon>
        <taxon>Strongyloidea</taxon>
        <taxon>Ancylostomatidae</taxon>
        <taxon>Bunostominae</taxon>
        <taxon>Necator</taxon>
    </lineage>
</organism>
<accession>A0ABR1BWB1</accession>
<keyword evidence="4" id="KW-1185">Reference proteome</keyword>
<dbReference type="Pfam" id="PF13424">
    <property type="entry name" value="TPR_12"/>
    <property type="match status" value="2"/>
</dbReference>
<protein>
    <recommendedName>
        <fullName evidence="5">Tetratricopeptide repeat protein</fullName>
    </recommendedName>
</protein>
<reference evidence="3 4" key="1">
    <citation type="submission" date="2023-08" db="EMBL/GenBank/DDBJ databases">
        <title>A Necator americanus chromosomal reference genome.</title>
        <authorList>
            <person name="Ilik V."/>
            <person name="Petrzelkova K.J."/>
            <person name="Pardy F."/>
            <person name="Fuh T."/>
            <person name="Niatou-Singa F.S."/>
            <person name="Gouil Q."/>
            <person name="Baker L."/>
            <person name="Ritchie M.E."/>
            <person name="Jex A.R."/>
            <person name="Gazzola D."/>
            <person name="Li H."/>
            <person name="Toshio Fujiwara R."/>
            <person name="Zhan B."/>
            <person name="Aroian R.V."/>
            <person name="Pafco B."/>
            <person name="Schwarz E.M."/>
        </authorList>
    </citation>
    <scope>NUCLEOTIDE SEQUENCE [LARGE SCALE GENOMIC DNA]</scope>
    <source>
        <strain evidence="3 4">Aroian</strain>
        <tissue evidence="3">Whole animal</tissue>
    </source>
</reference>
<feature type="region of interest" description="Disordered" evidence="2">
    <location>
        <begin position="803"/>
        <end position="847"/>
    </location>
</feature>
<dbReference type="Pfam" id="PF13174">
    <property type="entry name" value="TPR_6"/>
    <property type="match status" value="1"/>
</dbReference>
<sequence>MDKEPTNEQKNIPFPGDLSFKNRRHAHETRKGMAVIAAGTRSVTLETWRTAAALFPIASIAHRQPNLKTMAIQAVDDLYEGFDDYVLAYDTTTTSMAGRPPSAFGRAPSSSYGGASSYGSRVGRTALGTRNEPVRPMTAVRAAGYTSFANKADDFEHILAMQLVLEPEYHEIDDFGVSMGQYRAELVECAIEEKCREMEQRVMDMLKESLFASERRSFKEALDKAKEAGRRERAVVKYREQQGVVESMNIDLTFTVLFNLAQQYMANEMANEALNTYQIIVKNKMFPNSGRLKVNIGNIYFKKKDYNKAIKYYRMALDQVPSIQKETRINILNNIGVAFIKMGKYDDAMSTFEHCVDERADFKTALNYVLTGYCLEDADRMRDGFQKLLDVPLDDDDENKSNDKDDVLVTEVLNSDSLRQLARRQRAEAERAILTAAKTISPAIASDFAAGYEWCVETIKQSVHASLATELEMSKAGELLRHGDLEGATEVLKVFHAQESKIAAAAANNLCMLKLLQGGEKLQEAEQYSEQSLALDHYNANALVNAVFNYNRGGDYRNPASLKLLVGQHCFHVKPSNNVGNIAYLRGDYDKAYVNFREALSNDASCVQALYNLGLVCRQQGNVEQALECFYKLHNILLNNVQVLCQLAAIYESLEDTAQAIELYSQANSLAPSDPAILARLAAIYDAEGDKTQAFQSNYDSYRYYPSDLKVIEWIGAYYIDAQFSEKAVNYFEKASIMQPNEIKWQLMMASSHRRAGNYQKALDLYKNIHKKFPANIECLKFLVRITTDLGMPESKEYMEKLGKAERVRQLKMQRESDSSQGKRHSAHSAHSLPPPQGGSGERPTSLNSLRMSSAKFNFDDQPFSIAPRDMKSADLSYSDPVGAGTARPKTGQRRPRTEDSFEELDDSLLPQ</sequence>
<feature type="region of interest" description="Disordered" evidence="2">
    <location>
        <begin position="861"/>
        <end position="912"/>
    </location>
</feature>
<dbReference type="SMART" id="SM00028">
    <property type="entry name" value="TPR"/>
    <property type="match status" value="8"/>
</dbReference>
<dbReference type="Proteomes" id="UP001303046">
    <property type="component" value="Unassembled WGS sequence"/>
</dbReference>
<feature type="repeat" description="TPR" evidence="1">
    <location>
        <begin position="290"/>
        <end position="323"/>
    </location>
</feature>
<keyword evidence="1" id="KW-0802">TPR repeat</keyword>
<name>A0ABR1BWB1_NECAM</name>
<feature type="compositionally biased region" description="Acidic residues" evidence="2">
    <location>
        <begin position="901"/>
        <end position="912"/>
    </location>
</feature>
<feature type="repeat" description="TPR" evidence="1">
    <location>
        <begin position="709"/>
        <end position="742"/>
    </location>
</feature>
<feature type="repeat" description="TPR" evidence="1">
    <location>
        <begin position="607"/>
        <end position="640"/>
    </location>
</feature>
<dbReference type="Pfam" id="PF07720">
    <property type="entry name" value="TPR_3"/>
    <property type="match status" value="1"/>
</dbReference>
<comment type="caution">
    <text evidence="3">The sequence shown here is derived from an EMBL/GenBank/DDBJ whole genome shotgun (WGS) entry which is preliminary data.</text>
</comment>
<feature type="compositionally biased region" description="Basic and acidic residues" evidence="2">
    <location>
        <begin position="803"/>
        <end position="818"/>
    </location>
</feature>
<evidence type="ECO:0008006" key="5">
    <source>
        <dbReference type="Google" id="ProtNLM"/>
    </source>
</evidence>
<feature type="repeat" description="TPR" evidence="1">
    <location>
        <begin position="641"/>
        <end position="674"/>
    </location>
</feature>
<evidence type="ECO:0000313" key="4">
    <source>
        <dbReference type="Proteomes" id="UP001303046"/>
    </source>
</evidence>
<dbReference type="InterPro" id="IPR011990">
    <property type="entry name" value="TPR-like_helical_dom_sf"/>
</dbReference>
<dbReference type="PANTHER" id="PTHR44117">
    <property type="entry name" value="INTRAFLAGELLAR TRANSPORT PROTEIN 88 HOMOLOG"/>
    <property type="match status" value="1"/>
</dbReference>
<dbReference type="PROSITE" id="PS50005">
    <property type="entry name" value="TPR"/>
    <property type="match status" value="5"/>
</dbReference>
<dbReference type="EMBL" id="JAVFWL010000001">
    <property type="protein sequence ID" value="KAK6730669.1"/>
    <property type="molecule type" value="Genomic_DNA"/>
</dbReference>
<evidence type="ECO:0000256" key="2">
    <source>
        <dbReference type="SAM" id="MobiDB-lite"/>
    </source>
</evidence>
<dbReference type="InterPro" id="IPR011716">
    <property type="entry name" value="TPR-3"/>
</dbReference>
<proteinExistence type="predicted"/>
<dbReference type="SUPFAM" id="SSF48452">
    <property type="entry name" value="TPR-like"/>
    <property type="match status" value="3"/>
</dbReference>
<dbReference type="InterPro" id="IPR019734">
    <property type="entry name" value="TPR_rpt"/>
</dbReference>